<gene>
    <name evidence="5" type="ORF">FYJ51_10055</name>
</gene>
<dbReference type="SUPFAM" id="SSF53383">
    <property type="entry name" value="PLP-dependent transferases"/>
    <property type="match status" value="1"/>
</dbReference>
<protein>
    <submittedName>
        <fullName evidence="5">DgaE family pyridoxal phosphate-dependent ammonia lyase</fullName>
    </submittedName>
</protein>
<comment type="caution">
    <text evidence="5">The sequence shown here is derived from an EMBL/GenBank/DDBJ whole genome shotgun (WGS) entry which is preliminary data.</text>
</comment>
<dbReference type="RefSeq" id="WP_154505418.1">
    <property type="nucleotide sequence ID" value="NZ_JAQXPC010000021.1"/>
</dbReference>
<comment type="cofactor">
    <cofactor evidence="1 4">
        <name>pyridoxal 5'-phosphate</name>
        <dbReference type="ChEBI" id="CHEBI:597326"/>
    </cofactor>
</comment>
<sequence length="373" mass="40525">MDNIYKQYGLSPVINADGRMTALGVSTISDDVAAVMKEAAQNYVVIDDLYRTVGARLAEVLHCEDVCPTESASAGIALAVASLICGNDIAKVKTLTQTAAKTSKREVILLRGQNIDFGAPIQLMIETGGGKVVEAGFSNGSTASDVENAINENTLALFFVKSHHCVQKNMLGPEEMIAIAKKNNLPIIVDASAEEDLERYYKMGATFVCYSGAKAVSGCTSGFVECQTHEYAEAMRLQYKGIGRVMKIGKENCMGLLAAVTAYQKNGGYKPIVSTDDLKAFNEKIAKIPGLSASIIQDEAGRQIFRSKITVKKEEYGIDAVELNKRLHEENPKIYLRDHMAKQGSLAVDPRPLASVKDLDEILEVLKRIHEGR</sequence>
<dbReference type="PANTHER" id="PTHR32328:SF0">
    <property type="entry name" value="L-SERYL-TRNA(SEC) SELENIUM TRANSFERASE"/>
    <property type="match status" value="1"/>
</dbReference>
<dbReference type="InterPro" id="IPR015424">
    <property type="entry name" value="PyrdxlP-dep_Trfase"/>
</dbReference>
<keyword evidence="6" id="KW-1185">Reference proteome</keyword>
<dbReference type="InterPro" id="IPR018319">
    <property type="entry name" value="SelA-like"/>
</dbReference>
<evidence type="ECO:0000256" key="4">
    <source>
        <dbReference type="PIRSR" id="PIRSR618319-50"/>
    </source>
</evidence>
<dbReference type="Proteomes" id="UP000461880">
    <property type="component" value="Unassembled WGS sequence"/>
</dbReference>
<evidence type="ECO:0000256" key="1">
    <source>
        <dbReference type="ARBA" id="ARBA00001933"/>
    </source>
</evidence>
<organism evidence="5 6">
    <name type="scientific">Stecheria intestinalis</name>
    <dbReference type="NCBI Taxonomy" id="2606630"/>
    <lineage>
        <taxon>Bacteria</taxon>
        <taxon>Bacillati</taxon>
        <taxon>Bacillota</taxon>
        <taxon>Erysipelotrichia</taxon>
        <taxon>Erysipelotrichales</taxon>
        <taxon>Erysipelotrichaceae</taxon>
        <taxon>Stecheria</taxon>
    </lineage>
</organism>
<accession>A0A7X2TGY4</accession>
<dbReference type="EMBL" id="VUMN01000026">
    <property type="protein sequence ID" value="MSS59238.1"/>
    <property type="molecule type" value="Genomic_DNA"/>
</dbReference>
<evidence type="ECO:0000313" key="5">
    <source>
        <dbReference type="EMBL" id="MSS59238.1"/>
    </source>
</evidence>
<dbReference type="Gene3D" id="3.40.640.10">
    <property type="entry name" value="Type I PLP-dependent aspartate aminotransferase-like (Major domain)"/>
    <property type="match status" value="1"/>
</dbReference>
<dbReference type="GO" id="GO:0016829">
    <property type="term" value="F:lyase activity"/>
    <property type="evidence" value="ECO:0007669"/>
    <property type="project" value="UniProtKB-KW"/>
</dbReference>
<name>A0A7X2TGY4_9FIRM</name>
<dbReference type="GO" id="GO:0004125">
    <property type="term" value="F:L-seryl-tRNA(Sec) selenium transferase activity"/>
    <property type="evidence" value="ECO:0007669"/>
    <property type="project" value="TreeGrafter"/>
</dbReference>
<reference evidence="5 6" key="1">
    <citation type="submission" date="2019-08" db="EMBL/GenBank/DDBJ databases">
        <title>In-depth cultivation of the pig gut microbiome towards novel bacterial diversity and tailored functional studies.</title>
        <authorList>
            <person name="Wylensek D."/>
            <person name="Hitch T.C.A."/>
            <person name="Clavel T."/>
        </authorList>
    </citation>
    <scope>NUCLEOTIDE SEQUENCE [LARGE SCALE GENOMIC DNA]</scope>
    <source>
        <strain evidence="5 6">Oil+RF-744-GAM-WT-6</strain>
    </source>
</reference>
<keyword evidence="5" id="KW-0456">Lyase</keyword>
<feature type="modified residue" description="N6-(pyridoxal phosphate)lysine" evidence="4">
    <location>
        <position position="214"/>
    </location>
</feature>
<dbReference type="Pfam" id="PF03841">
    <property type="entry name" value="SelA"/>
    <property type="match status" value="1"/>
</dbReference>
<dbReference type="PANTHER" id="PTHR32328">
    <property type="entry name" value="L-SERYL-TRNA(SEC) SELENIUM TRANSFERASE"/>
    <property type="match status" value="1"/>
</dbReference>
<dbReference type="AlphaFoldDB" id="A0A7X2TGY4"/>
<dbReference type="InterPro" id="IPR006337">
    <property type="entry name" value="DgaE-like"/>
</dbReference>
<evidence type="ECO:0000256" key="2">
    <source>
        <dbReference type="ARBA" id="ARBA00022898"/>
    </source>
</evidence>
<proteinExistence type="inferred from homology"/>
<comment type="similarity">
    <text evidence="3">Belongs to the SelA family.</text>
</comment>
<evidence type="ECO:0000313" key="6">
    <source>
        <dbReference type="Proteomes" id="UP000461880"/>
    </source>
</evidence>
<keyword evidence="2 4" id="KW-0663">Pyridoxal phosphate</keyword>
<evidence type="ECO:0000256" key="3">
    <source>
        <dbReference type="ARBA" id="ARBA00044507"/>
    </source>
</evidence>
<dbReference type="NCBIfam" id="TIGR01437">
    <property type="entry name" value="selA_rel"/>
    <property type="match status" value="1"/>
</dbReference>
<dbReference type="InterPro" id="IPR015421">
    <property type="entry name" value="PyrdxlP-dep_Trfase_major"/>
</dbReference>